<comment type="caution">
    <text evidence="1">The sequence shown here is derived from an EMBL/GenBank/DDBJ whole genome shotgun (WGS) entry which is preliminary data.</text>
</comment>
<protein>
    <submittedName>
        <fullName evidence="1">Uncharacterized protein</fullName>
    </submittedName>
</protein>
<keyword evidence="2" id="KW-1185">Reference proteome</keyword>
<organism evidence="1 2">
    <name type="scientific">Diphasiastrum complanatum</name>
    <name type="common">Issler's clubmoss</name>
    <name type="synonym">Lycopodium complanatum</name>
    <dbReference type="NCBI Taxonomy" id="34168"/>
    <lineage>
        <taxon>Eukaryota</taxon>
        <taxon>Viridiplantae</taxon>
        <taxon>Streptophyta</taxon>
        <taxon>Embryophyta</taxon>
        <taxon>Tracheophyta</taxon>
        <taxon>Lycopodiopsida</taxon>
        <taxon>Lycopodiales</taxon>
        <taxon>Lycopodiaceae</taxon>
        <taxon>Lycopodioideae</taxon>
        <taxon>Diphasiastrum</taxon>
    </lineage>
</organism>
<accession>A0ACC2E9U4</accession>
<proteinExistence type="predicted"/>
<gene>
    <name evidence="1" type="ORF">O6H91_03G103300</name>
</gene>
<evidence type="ECO:0000313" key="2">
    <source>
        <dbReference type="Proteomes" id="UP001162992"/>
    </source>
</evidence>
<sequence length="118" mass="12773">MAEFSSRHFLFIVFATILVSSCRAGRQMAAFSAESSFGGAGANFDTSTDFGGVAVKSASLTGPTSEVSTDFKKPLKTFDTLESHEVFDCNQESLECSRDLQIRELAAHVDYVYASVKP</sequence>
<reference evidence="2" key="1">
    <citation type="journal article" date="2024" name="Proc. Natl. Acad. Sci. U.S.A.">
        <title>Extraordinary preservation of gene collinearity over three hundred million years revealed in homosporous lycophytes.</title>
        <authorList>
            <person name="Li C."/>
            <person name="Wickell D."/>
            <person name="Kuo L.Y."/>
            <person name="Chen X."/>
            <person name="Nie B."/>
            <person name="Liao X."/>
            <person name="Peng D."/>
            <person name="Ji J."/>
            <person name="Jenkins J."/>
            <person name="Williams M."/>
            <person name="Shu S."/>
            <person name="Plott C."/>
            <person name="Barry K."/>
            <person name="Rajasekar S."/>
            <person name="Grimwood J."/>
            <person name="Han X."/>
            <person name="Sun S."/>
            <person name="Hou Z."/>
            <person name="He W."/>
            <person name="Dai G."/>
            <person name="Sun C."/>
            <person name="Schmutz J."/>
            <person name="Leebens-Mack J.H."/>
            <person name="Li F.W."/>
            <person name="Wang L."/>
        </authorList>
    </citation>
    <scope>NUCLEOTIDE SEQUENCE [LARGE SCALE GENOMIC DNA]</scope>
    <source>
        <strain evidence="2">cv. PW_Plant_1</strain>
    </source>
</reference>
<dbReference type="Proteomes" id="UP001162992">
    <property type="component" value="Chromosome 3"/>
</dbReference>
<evidence type="ECO:0000313" key="1">
    <source>
        <dbReference type="EMBL" id="KAJ7563261.1"/>
    </source>
</evidence>
<name>A0ACC2E9U4_DIPCM</name>
<dbReference type="EMBL" id="CM055094">
    <property type="protein sequence ID" value="KAJ7563261.1"/>
    <property type="molecule type" value="Genomic_DNA"/>
</dbReference>